<dbReference type="Gene3D" id="3.40.50.300">
    <property type="entry name" value="P-loop containing nucleotide triphosphate hydrolases"/>
    <property type="match status" value="4"/>
</dbReference>
<protein>
    <recommendedName>
        <fullName evidence="12">DNA 3'-5' helicase</fullName>
        <ecNumber evidence="12">5.6.2.4</ecNumber>
    </recommendedName>
</protein>
<evidence type="ECO:0000313" key="19">
    <source>
        <dbReference type="Proteomes" id="UP001596395"/>
    </source>
</evidence>
<evidence type="ECO:0000256" key="7">
    <source>
        <dbReference type="ARBA" id="ARBA00022840"/>
    </source>
</evidence>
<keyword evidence="6" id="KW-0269">Exonuclease</keyword>
<dbReference type="Pfam" id="PF13361">
    <property type="entry name" value="UvrD_C"/>
    <property type="match status" value="1"/>
</dbReference>
<feature type="region of interest" description="Disordered" evidence="15">
    <location>
        <begin position="988"/>
        <end position="1014"/>
    </location>
</feature>
<dbReference type="PANTHER" id="PTHR11070">
    <property type="entry name" value="UVRD / RECB / PCRA DNA HELICASE FAMILY MEMBER"/>
    <property type="match status" value="1"/>
</dbReference>
<dbReference type="EMBL" id="JBHSXN010000004">
    <property type="protein sequence ID" value="MFC6954941.1"/>
    <property type="molecule type" value="Genomic_DNA"/>
</dbReference>
<evidence type="ECO:0000256" key="11">
    <source>
        <dbReference type="ARBA" id="ARBA00034617"/>
    </source>
</evidence>
<dbReference type="RefSeq" id="WP_336351879.1">
    <property type="nucleotide sequence ID" value="NZ_JAZAQL010000004.1"/>
</dbReference>
<keyword evidence="1" id="KW-0540">Nuclease</keyword>
<dbReference type="GO" id="GO:0005524">
    <property type="term" value="F:ATP binding"/>
    <property type="evidence" value="ECO:0007669"/>
    <property type="project" value="UniProtKB-UniRule"/>
</dbReference>
<feature type="domain" description="UvrD-like helicase ATP-binding" evidence="16">
    <location>
        <begin position="4"/>
        <end position="505"/>
    </location>
</feature>
<dbReference type="GO" id="GO:0004527">
    <property type="term" value="F:exonuclease activity"/>
    <property type="evidence" value="ECO:0007669"/>
    <property type="project" value="UniProtKB-KW"/>
</dbReference>
<evidence type="ECO:0000256" key="3">
    <source>
        <dbReference type="ARBA" id="ARBA00022763"/>
    </source>
</evidence>
<evidence type="ECO:0000259" key="16">
    <source>
        <dbReference type="PROSITE" id="PS51198"/>
    </source>
</evidence>
<evidence type="ECO:0000256" key="9">
    <source>
        <dbReference type="ARBA" id="ARBA00023204"/>
    </source>
</evidence>
<dbReference type="AlphaFoldDB" id="A0ABD5VLQ4"/>
<evidence type="ECO:0000256" key="13">
    <source>
        <dbReference type="ARBA" id="ARBA00048988"/>
    </source>
</evidence>
<comment type="caution">
    <text evidence="18">The sequence shown here is derived from an EMBL/GenBank/DDBJ whole genome shotgun (WGS) entry which is preliminary data.</text>
</comment>
<comment type="catalytic activity">
    <reaction evidence="11">
        <text>Couples ATP hydrolysis with the unwinding of duplex DNA by translocating in the 3'-5' direction.</text>
        <dbReference type="EC" id="5.6.2.4"/>
    </reaction>
</comment>
<keyword evidence="9" id="KW-0234">DNA repair</keyword>
<evidence type="ECO:0000256" key="5">
    <source>
        <dbReference type="ARBA" id="ARBA00022806"/>
    </source>
</evidence>
<dbReference type="InterPro" id="IPR000212">
    <property type="entry name" value="DNA_helicase_UvrD/REP"/>
</dbReference>
<evidence type="ECO:0000256" key="15">
    <source>
        <dbReference type="SAM" id="MobiDB-lite"/>
    </source>
</evidence>
<feature type="binding site" evidence="14">
    <location>
        <begin position="25"/>
        <end position="32"/>
    </location>
    <ligand>
        <name>ATP</name>
        <dbReference type="ChEBI" id="CHEBI:30616"/>
    </ligand>
</feature>
<dbReference type="Pfam" id="PF00580">
    <property type="entry name" value="UvrD-helicase"/>
    <property type="match status" value="1"/>
</dbReference>
<dbReference type="InterPro" id="IPR014017">
    <property type="entry name" value="DNA_helicase_UvrD-like_C"/>
</dbReference>
<dbReference type="InterPro" id="IPR027417">
    <property type="entry name" value="P-loop_NTPase"/>
</dbReference>
<dbReference type="PANTHER" id="PTHR11070:SF48">
    <property type="entry name" value="ATP-DEPENDENT HELICASE_NUCLEASE SUBUNIT A"/>
    <property type="match status" value="1"/>
</dbReference>
<keyword evidence="10" id="KW-0413">Isomerase</keyword>
<dbReference type="InterPro" id="IPR038726">
    <property type="entry name" value="PDDEXK_AddAB-type"/>
</dbReference>
<evidence type="ECO:0000256" key="12">
    <source>
        <dbReference type="ARBA" id="ARBA00034808"/>
    </source>
</evidence>
<dbReference type="Proteomes" id="UP001596395">
    <property type="component" value="Unassembled WGS sequence"/>
</dbReference>
<dbReference type="Pfam" id="PF12705">
    <property type="entry name" value="PDDEXK_1"/>
    <property type="match status" value="1"/>
</dbReference>
<dbReference type="SUPFAM" id="SSF52980">
    <property type="entry name" value="Restriction endonuclease-like"/>
    <property type="match status" value="1"/>
</dbReference>
<dbReference type="Gene3D" id="1.10.486.10">
    <property type="entry name" value="PCRA, domain 4"/>
    <property type="match status" value="1"/>
</dbReference>
<keyword evidence="5 14" id="KW-0347">Helicase</keyword>
<feature type="compositionally biased region" description="Low complexity" evidence="15">
    <location>
        <begin position="1069"/>
        <end position="1079"/>
    </location>
</feature>
<name>A0ABD5VLQ4_9EURY</name>
<evidence type="ECO:0000259" key="17">
    <source>
        <dbReference type="PROSITE" id="PS51217"/>
    </source>
</evidence>
<gene>
    <name evidence="18" type="ORF">ACFQGB_18905</name>
</gene>
<dbReference type="GO" id="GO:0003677">
    <property type="term" value="F:DNA binding"/>
    <property type="evidence" value="ECO:0007669"/>
    <property type="project" value="UniProtKB-KW"/>
</dbReference>
<evidence type="ECO:0000256" key="14">
    <source>
        <dbReference type="PROSITE-ProRule" id="PRU00560"/>
    </source>
</evidence>
<keyword evidence="3" id="KW-0227">DNA damage</keyword>
<comment type="catalytic activity">
    <reaction evidence="13">
        <text>ATP + H2O = ADP + phosphate + H(+)</text>
        <dbReference type="Rhea" id="RHEA:13065"/>
        <dbReference type="ChEBI" id="CHEBI:15377"/>
        <dbReference type="ChEBI" id="CHEBI:15378"/>
        <dbReference type="ChEBI" id="CHEBI:30616"/>
        <dbReference type="ChEBI" id="CHEBI:43474"/>
        <dbReference type="ChEBI" id="CHEBI:456216"/>
        <dbReference type="EC" id="5.6.2.4"/>
    </reaction>
</comment>
<sequence length="1271" mass="138385">MQPSDLTDEQRHAVGTTRANYPLIAGAGTGKTTTLSFRYVALLEQNPDLRPREILVTTFTKRAARDLVGAIRERVLDRITSADPDDTTDIERWRQVLDELTDAYVHTLHAFCQRILEEHALDAPGIQPGFELVDDVEGAELQADSIDEFIAAQPPCVQTLLDANLTSESGLHNILSDLFSERPRSRDWATYWADSEHTADEYIEHVEATFHPLPDDDAQAILSKPALRAAVDSLRSFLADPPTSDPGTSIGRIEDVIECIDAAGGLGGPQTPAARRRLIADLSDILTKSGGGTYADYSPKQGGWNASTRTREEVGETVEELVAAVEAERWQEALGDVDLDVDRQTTPLVFALATAFDTVAERYQERKRNQNLVDYTDLVQTTQRLLTADAGAGAVRAALQAQFEYVMIDEVQDTDPSQWEIVGELTRLGADSGHYSGENVFVVGDEKQSIFRFRGADVAVFEASRTELVTANTQALAALVDEDLAVRVRTGDRPGFELAANFRTLPGTLEFINALFSGIFDADTPDRDPFEAPPQPLTAARDNPANIETIPEYLLVPDEDLAPDVLDESHPLRTQPAYHTRSNEAHAVAARITTLVDDHTQIYDTTAPNADVVDTESVSFDDIAVILRKRTHLQAFKHAFEEYDIPYTVVKGDGFFETPEVETLLNLLDVLVDPHAEIPLYGVLRSPLFGIEDDILAHALATADADSAWARLHESDDPAITRAIDVLEHARTAGGCDGSPATVDAWSTLVEEVLERTGYRASVSADARPRQAVANIDHFLDLVAAHDDHATLGAVRDRLDAEHEHANYSPEAAIPEGSPGVQVMTVHAAKGDEFPVVIVPGIMDAYNTQSPINNSLEFEVIDGQPELGLQVPDPANPFESCSTVARQGIRDARMQRLQAEEKRVLYVACTRAEDHLILAGTHGGEITDTGNLNLDAADPDNPGSWGDLVQPLLLDDDLSELLASETGSLTRTLPGELQREGATVTPQYTISLPPRPAPIKEAENSPPSSLHADLTQVDPAAPTYRLAPSQLADLASDHADGELIYDADTNTIQYEGTAAADGGDEDADTMGAGASTGDATTGGGADDVLGGRVFGEAVHRICELQPPRSAWRAVIEDTLLAMDVEHEITATDESKVATHASRAITFVENYLTPRTRRYDELELTAKLPNGELYGFIDCLLVDDGDYHIIDYKTGDHKPEDLAEKTAYYQPQLDAYAAMLTATAHVDSITTTLYYTALDEARTTTYPGGIDVGEVERQIEQALLEPDINLTD</sequence>
<keyword evidence="4 14" id="KW-0378">Hydrolase</keyword>
<dbReference type="InterPro" id="IPR011335">
    <property type="entry name" value="Restrct_endonuc-II-like"/>
</dbReference>
<dbReference type="EC" id="5.6.2.4" evidence="12"/>
<keyword evidence="7 14" id="KW-0067">ATP-binding</keyword>
<evidence type="ECO:0000256" key="10">
    <source>
        <dbReference type="ARBA" id="ARBA00023235"/>
    </source>
</evidence>
<evidence type="ECO:0000256" key="1">
    <source>
        <dbReference type="ARBA" id="ARBA00022722"/>
    </source>
</evidence>
<keyword evidence="2 14" id="KW-0547">Nucleotide-binding</keyword>
<dbReference type="GO" id="GO:0006281">
    <property type="term" value="P:DNA repair"/>
    <property type="evidence" value="ECO:0007669"/>
    <property type="project" value="UniProtKB-KW"/>
</dbReference>
<dbReference type="PROSITE" id="PS51198">
    <property type="entry name" value="UVRD_HELICASE_ATP_BIND"/>
    <property type="match status" value="1"/>
</dbReference>
<dbReference type="GO" id="GO:0043138">
    <property type="term" value="F:3'-5' DNA helicase activity"/>
    <property type="evidence" value="ECO:0007669"/>
    <property type="project" value="UniProtKB-EC"/>
</dbReference>
<proteinExistence type="predicted"/>
<feature type="region of interest" description="Disordered" evidence="15">
    <location>
        <begin position="1058"/>
        <end position="1084"/>
    </location>
</feature>
<evidence type="ECO:0000256" key="2">
    <source>
        <dbReference type="ARBA" id="ARBA00022741"/>
    </source>
</evidence>
<organism evidence="18 19">
    <name type="scientific">Halorubellus litoreus</name>
    <dbReference type="NCBI Taxonomy" id="755308"/>
    <lineage>
        <taxon>Archaea</taxon>
        <taxon>Methanobacteriati</taxon>
        <taxon>Methanobacteriota</taxon>
        <taxon>Stenosarchaea group</taxon>
        <taxon>Halobacteria</taxon>
        <taxon>Halobacteriales</taxon>
        <taxon>Halorubellaceae</taxon>
        <taxon>Halorubellus</taxon>
    </lineage>
</organism>
<dbReference type="PROSITE" id="PS51217">
    <property type="entry name" value="UVRD_HELICASE_CTER"/>
    <property type="match status" value="1"/>
</dbReference>
<evidence type="ECO:0000256" key="4">
    <source>
        <dbReference type="ARBA" id="ARBA00022801"/>
    </source>
</evidence>
<keyword evidence="19" id="KW-1185">Reference proteome</keyword>
<dbReference type="InterPro" id="IPR014016">
    <property type="entry name" value="UvrD-like_ATP-bd"/>
</dbReference>
<reference evidence="18 19" key="1">
    <citation type="journal article" date="2019" name="Int. J. Syst. Evol. Microbiol.">
        <title>The Global Catalogue of Microorganisms (GCM) 10K type strain sequencing project: providing services to taxonomists for standard genome sequencing and annotation.</title>
        <authorList>
            <consortium name="The Broad Institute Genomics Platform"/>
            <consortium name="The Broad Institute Genome Sequencing Center for Infectious Disease"/>
            <person name="Wu L."/>
            <person name="Ma J."/>
        </authorList>
    </citation>
    <scope>NUCLEOTIDE SEQUENCE [LARGE SCALE GENOMIC DNA]</scope>
    <source>
        <strain evidence="18 19">GX26</strain>
    </source>
</reference>
<dbReference type="Gene3D" id="3.90.320.10">
    <property type="match status" value="1"/>
</dbReference>
<keyword evidence="8" id="KW-0238">DNA-binding</keyword>
<dbReference type="SUPFAM" id="SSF52540">
    <property type="entry name" value="P-loop containing nucleoside triphosphate hydrolases"/>
    <property type="match status" value="1"/>
</dbReference>
<evidence type="ECO:0000256" key="6">
    <source>
        <dbReference type="ARBA" id="ARBA00022839"/>
    </source>
</evidence>
<evidence type="ECO:0000256" key="8">
    <source>
        <dbReference type="ARBA" id="ARBA00023125"/>
    </source>
</evidence>
<feature type="domain" description="UvrD-like helicase C-terminal" evidence="17">
    <location>
        <begin position="534"/>
        <end position="831"/>
    </location>
</feature>
<accession>A0ABD5VLQ4</accession>
<evidence type="ECO:0000313" key="18">
    <source>
        <dbReference type="EMBL" id="MFC6954941.1"/>
    </source>
</evidence>
<dbReference type="InterPro" id="IPR011604">
    <property type="entry name" value="PDDEXK-like_dom_sf"/>
</dbReference>